<evidence type="ECO:0000256" key="7">
    <source>
        <dbReference type="ARBA" id="ARBA00022835"/>
    </source>
</evidence>
<dbReference type="InterPro" id="IPR034154">
    <property type="entry name" value="TOPRIM_DnaG/twinkle"/>
</dbReference>
<dbReference type="GO" id="GO:0006269">
    <property type="term" value="P:DNA replication, synthesis of primer"/>
    <property type="evidence" value="ECO:0007669"/>
    <property type="project" value="UniProtKB-UniRule"/>
</dbReference>
<keyword evidence="2 10" id="KW-0639">Primosome</keyword>
<keyword evidence="9 10" id="KW-0804">Transcription</keyword>
<dbReference type="EC" id="2.7.7.101" evidence="10"/>
<name>A0A7J2U6U0_9CREN</name>
<comment type="function">
    <text evidence="10">RNA polymerase that catalyzes the synthesis of short RNA molecules used as primers for DNA polymerase during DNA replication. Also part of the exosome, which is a complex involved in RNA degradation. Acts as a poly(A)-binding protein that enhances the interaction between heteropolymeric, adenine-rich transcripts and the exosome.</text>
</comment>
<dbReference type="PROSITE" id="PS50880">
    <property type="entry name" value="TOPRIM"/>
    <property type="match status" value="1"/>
</dbReference>
<evidence type="ECO:0000256" key="9">
    <source>
        <dbReference type="ARBA" id="ARBA00023163"/>
    </source>
</evidence>
<keyword evidence="8" id="KW-0460">Magnesium</keyword>
<evidence type="ECO:0000256" key="8">
    <source>
        <dbReference type="ARBA" id="ARBA00022842"/>
    </source>
</evidence>
<dbReference type="InterPro" id="IPR050219">
    <property type="entry name" value="DnaG_primase"/>
</dbReference>
<dbReference type="CDD" id="cd01029">
    <property type="entry name" value="TOPRIM_primases"/>
    <property type="match status" value="1"/>
</dbReference>
<dbReference type="GO" id="GO:0046872">
    <property type="term" value="F:metal ion binding"/>
    <property type="evidence" value="ECO:0007669"/>
    <property type="project" value="UniProtKB-KW"/>
</dbReference>
<keyword evidence="1 10" id="KW-0240">DNA-directed RNA polymerase</keyword>
<comment type="caution">
    <text evidence="12">The sequence shown here is derived from an EMBL/GenBank/DDBJ whole genome shotgun (WGS) entry which is preliminary data.</text>
</comment>
<keyword evidence="7 10" id="KW-0271">Exosome</keyword>
<evidence type="ECO:0000256" key="5">
    <source>
        <dbReference type="ARBA" id="ARBA00022705"/>
    </source>
</evidence>
<protein>
    <recommendedName>
        <fullName evidence="10">DNA primase DnaG</fullName>
        <ecNumber evidence="10">2.7.7.101</ecNumber>
    </recommendedName>
</protein>
<keyword evidence="4 10" id="KW-0548">Nucleotidyltransferase</keyword>
<evidence type="ECO:0000313" key="12">
    <source>
        <dbReference type="EMBL" id="HEM67932.1"/>
    </source>
</evidence>
<dbReference type="Gene3D" id="3.40.1360.10">
    <property type="match status" value="1"/>
</dbReference>
<dbReference type="SUPFAM" id="SSF110455">
    <property type="entry name" value="Toprim domain"/>
    <property type="match status" value="1"/>
</dbReference>
<evidence type="ECO:0000256" key="2">
    <source>
        <dbReference type="ARBA" id="ARBA00022515"/>
    </source>
</evidence>
<dbReference type="InterPro" id="IPR006171">
    <property type="entry name" value="TOPRIM_dom"/>
</dbReference>
<comment type="subunit">
    <text evidence="10">Forms a ternary complex with MCM helicase and DNA. Component of the archaeal exosome complex.</text>
</comment>
<evidence type="ECO:0000259" key="11">
    <source>
        <dbReference type="PROSITE" id="PS50880"/>
    </source>
</evidence>
<dbReference type="SMART" id="SM00493">
    <property type="entry name" value="TOPRIM"/>
    <property type="match status" value="1"/>
</dbReference>
<proteinExistence type="inferred from homology"/>
<gene>
    <name evidence="10" type="primary">dnaG</name>
    <name evidence="12" type="ORF">ENO26_10285</name>
</gene>
<sequence length="429" mass="47295">MAKYVIRAKIEIDGEVEKSDIIGAIFGFTEGMFGEEFDLRDLQDKGRIGRISVDLKAEKGKTVGEILIPSNLDRIETALLAALVENVEKVGPYQAKIQLIDIVDVRAERLKKIMDRAAEIAKKFFVEKAPDIKEIVNKISEVIRIAEIVYYGPEKLPAGPDVETSDTIIIVEGRADVINMLRYGYRNVIAIEGAHGSKIPESIVKLASKKTAILFVDGDRMGELIAKDACKVADIDYVARAPPGKEVEELTGKEIAKALKNAIPTKQFLESIEKRVEVVETRAMPKAAEAKPLQTQQQLEAVASSTETPPTPIQQPQAITVQPPRGFEMPAKVVEEGKKIIGTLEAILYDSNWNAIERIPVRDLVEKLQSVEPSKIQAIVFDGVITQRLLDVASEKGVKLVLGVRIGNVTKKPEDLYVMTFQDIFGALS</sequence>
<organism evidence="12">
    <name type="scientific">Ignisphaera aggregans</name>
    <dbReference type="NCBI Taxonomy" id="334771"/>
    <lineage>
        <taxon>Archaea</taxon>
        <taxon>Thermoproteota</taxon>
        <taxon>Thermoprotei</taxon>
        <taxon>Desulfurococcales</taxon>
        <taxon>Desulfurococcaceae</taxon>
        <taxon>Ignisphaera</taxon>
    </lineage>
</organism>
<dbReference type="GO" id="GO:0000428">
    <property type="term" value="C:DNA-directed RNA polymerase complex"/>
    <property type="evidence" value="ECO:0007669"/>
    <property type="project" value="UniProtKB-KW"/>
</dbReference>
<evidence type="ECO:0000256" key="3">
    <source>
        <dbReference type="ARBA" id="ARBA00022679"/>
    </source>
</evidence>
<dbReference type="Pfam" id="PF13662">
    <property type="entry name" value="Toprim_4"/>
    <property type="match status" value="1"/>
</dbReference>
<dbReference type="GO" id="GO:0008143">
    <property type="term" value="F:poly(A) binding"/>
    <property type="evidence" value="ECO:0007669"/>
    <property type="project" value="InterPro"/>
</dbReference>
<keyword evidence="5 10" id="KW-0235">DNA replication</keyword>
<evidence type="ECO:0000256" key="6">
    <source>
        <dbReference type="ARBA" id="ARBA00022723"/>
    </source>
</evidence>
<dbReference type="GO" id="GO:0000178">
    <property type="term" value="C:exosome (RNase complex)"/>
    <property type="evidence" value="ECO:0007669"/>
    <property type="project" value="UniProtKB-KW"/>
</dbReference>
<dbReference type="AlphaFoldDB" id="A0A7J2U6U0"/>
<comment type="catalytic activity">
    <reaction evidence="10">
        <text>ssDNA + n NTP = ssDNA/pppN(pN)n-1 hybrid + (n-1) diphosphate.</text>
        <dbReference type="EC" id="2.7.7.101"/>
    </reaction>
</comment>
<keyword evidence="3 10" id="KW-0808">Transferase</keyword>
<dbReference type="InterPro" id="IPR020607">
    <property type="entry name" value="Primase_DnaG_arc"/>
</dbReference>
<evidence type="ECO:0000256" key="1">
    <source>
        <dbReference type="ARBA" id="ARBA00022478"/>
    </source>
</evidence>
<evidence type="ECO:0000256" key="10">
    <source>
        <dbReference type="HAMAP-Rule" id="MF_00007"/>
    </source>
</evidence>
<reference evidence="12" key="1">
    <citation type="journal article" date="2020" name="mSystems">
        <title>Genome- and Community-Level Interaction Insights into Carbon Utilization and Element Cycling Functions of Hydrothermarchaeota in Hydrothermal Sediment.</title>
        <authorList>
            <person name="Zhou Z."/>
            <person name="Liu Y."/>
            <person name="Xu W."/>
            <person name="Pan J."/>
            <person name="Luo Z.H."/>
            <person name="Li M."/>
        </authorList>
    </citation>
    <scope>NUCLEOTIDE SEQUENCE [LARGE SCALE GENOMIC DNA]</scope>
    <source>
        <strain evidence="12">SpSt-125</strain>
    </source>
</reference>
<dbReference type="PANTHER" id="PTHR30313">
    <property type="entry name" value="DNA PRIMASE"/>
    <property type="match status" value="1"/>
</dbReference>
<dbReference type="GO" id="GO:1990077">
    <property type="term" value="C:primosome complex"/>
    <property type="evidence" value="ECO:0007669"/>
    <property type="project" value="UniProtKB-KW"/>
</dbReference>
<keyword evidence="6" id="KW-0479">Metal-binding</keyword>
<accession>A0A7J2U6U0</accession>
<dbReference type="PANTHER" id="PTHR30313:SF2">
    <property type="entry name" value="DNA PRIMASE"/>
    <property type="match status" value="1"/>
</dbReference>
<dbReference type="NCBIfam" id="NF003108">
    <property type="entry name" value="PRK04031.1-1"/>
    <property type="match status" value="1"/>
</dbReference>
<dbReference type="EMBL" id="DSEU01000070">
    <property type="protein sequence ID" value="HEM67932.1"/>
    <property type="molecule type" value="Genomic_DNA"/>
</dbReference>
<feature type="domain" description="Toprim" evidence="11">
    <location>
        <begin position="166"/>
        <end position="243"/>
    </location>
</feature>
<evidence type="ECO:0000256" key="4">
    <source>
        <dbReference type="ARBA" id="ARBA00022695"/>
    </source>
</evidence>
<comment type="similarity">
    <text evidence="10">Belongs to the archaeal DnaG primase family.</text>
</comment>
<dbReference type="GO" id="GO:0003899">
    <property type="term" value="F:DNA-directed RNA polymerase activity"/>
    <property type="evidence" value="ECO:0007669"/>
    <property type="project" value="UniProtKB-UniRule"/>
</dbReference>
<dbReference type="HAMAP" id="MF_00007">
    <property type="entry name" value="DNA_primase_DnaG_arc"/>
    <property type="match status" value="1"/>
</dbReference>
<dbReference type="GO" id="GO:0005737">
    <property type="term" value="C:cytoplasm"/>
    <property type="evidence" value="ECO:0007669"/>
    <property type="project" value="TreeGrafter"/>
</dbReference>